<evidence type="ECO:0000313" key="4">
    <source>
        <dbReference type="EMBL" id="CUM90797.1"/>
    </source>
</evidence>
<dbReference type="PANTHER" id="PTHR11527">
    <property type="entry name" value="HEAT-SHOCK PROTEIN 20 FAMILY MEMBER"/>
    <property type="match status" value="1"/>
</dbReference>
<dbReference type="RefSeq" id="WP_055182698.1">
    <property type="nucleotide sequence ID" value="NZ_BLYK01000006.1"/>
</dbReference>
<sequence>MMMPSIFGENLFDDFDSWFSDPVEKRFFGKKNPLYGKHAKNLMKTDVRETKDSYEVDVDLPGFKKDEIKMELENGYLTISAAKGLDKDETDKETGKYIRRERYAGNLSRSFYIGDVKQEDVKAVFKNGILSISVPKEDKKAKEEKKYITIGE</sequence>
<accession>A0A173SLY7</accession>
<dbReference type="OrthoDB" id="9811615at2"/>
<dbReference type="InterPro" id="IPR002068">
    <property type="entry name" value="A-crystallin/Hsp20_dom"/>
</dbReference>
<dbReference type="Gene3D" id="2.60.40.790">
    <property type="match status" value="1"/>
</dbReference>
<name>A0A173SLY7_9FIRM</name>
<dbReference type="SUPFAM" id="SSF49764">
    <property type="entry name" value="HSP20-like chaperones"/>
    <property type="match status" value="1"/>
</dbReference>
<dbReference type="CDD" id="cd06471">
    <property type="entry name" value="ACD_LpsHSP_like"/>
    <property type="match status" value="1"/>
</dbReference>
<evidence type="ECO:0000256" key="2">
    <source>
        <dbReference type="RuleBase" id="RU003616"/>
    </source>
</evidence>
<evidence type="ECO:0000259" key="3">
    <source>
        <dbReference type="PROSITE" id="PS01031"/>
    </source>
</evidence>
<organism evidence="4 6">
    <name type="scientific">Anaerobutyricum hallii</name>
    <dbReference type="NCBI Taxonomy" id="39488"/>
    <lineage>
        <taxon>Bacteria</taxon>
        <taxon>Bacillati</taxon>
        <taxon>Bacillota</taxon>
        <taxon>Clostridia</taxon>
        <taxon>Lachnospirales</taxon>
        <taxon>Lachnospiraceae</taxon>
        <taxon>Anaerobutyricum</taxon>
    </lineage>
</organism>
<dbReference type="InterPro" id="IPR031107">
    <property type="entry name" value="Small_HSP"/>
</dbReference>
<feature type="domain" description="SHSP" evidence="3">
    <location>
        <begin position="36"/>
        <end position="151"/>
    </location>
</feature>
<proteinExistence type="inferred from homology"/>
<dbReference type="Pfam" id="PF00011">
    <property type="entry name" value="HSP20"/>
    <property type="match status" value="1"/>
</dbReference>
<reference evidence="6 7" key="1">
    <citation type="submission" date="2015-09" db="EMBL/GenBank/DDBJ databases">
        <authorList>
            <consortium name="Pathogen Informatics"/>
        </authorList>
    </citation>
    <scope>NUCLEOTIDE SEQUENCE [LARGE SCALE GENOMIC DNA]</scope>
    <source>
        <strain evidence="5 7">2789STDY5834835</strain>
        <strain evidence="4 6">2789STDY5834966</strain>
    </source>
</reference>
<evidence type="ECO:0000256" key="1">
    <source>
        <dbReference type="PROSITE-ProRule" id="PRU00285"/>
    </source>
</evidence>
<dbReference type="EMBL" id="CYZL01000008">
    <property type="protein sequence ID" value="CUO11524.1"/>
    <property type="molecule type" value="Genomic_DNA"/>
</dbReference>
<dbReference type="InterPro" id="IPR008978">
    <property type="entry name" value="HSP20-like_chaperone"/>
</dbReference>
<gene>
    <name evidence="5" type="ORF">ERS852450_01198</name>
    <name evidence="4" type="ORF">ERS852578_01010</name>
</gene>
<comment type="similarity">
    <text evidence="1 2">Belongs to the small heat shock protein (HSP20) family.</text>
</comment>
<dbReference type="AlphaFoldDB" id="A0A173SLY7"/>
<dbReference type="Proteomes" id="UP000095679">
    <property type="component" value="Unassembled WGS sequence"/>
</dbReference>
<dbReference type="Proteomes" id="UP000095390">
    <property type="component" value="Unassembled WGS sequence"/>
</dbReference>
<evidence type="ECO:0000313" key="6">
    <source>
        <dbReference type="Proteomes" id="UP000095390"/>
    </source>
</evidence>
<protein>
    <submittedName>
        <fullName evidence="4">T786P28D</fullName>
    </submittedName>
</protein>
<evidence type="ECO:0000313" key="5">
    <source>
        <dbReference type="EMBL" id="CUO11524.1"/>
    </source>
</evidence>
<evidence type="ECO:0000313" key="7">
    <source>
        <dbReference type="Proteomes" id="UP000095679"/>
    </source>
</evidence>
<dbReference type="PROSITE" id="PS01031">
    <property type="entry name" value="SHSP"/>
    <property type="match status" value="1"/>
</dbReference>
<dbReference type="EMBL" id="CYYC01000009">
    <property type="protein sequence ID" value="CUM90797.1"/>
    <property type="molecule type" value="Genomic_DNA"/>
</dbReference>